<proteinExistence type="predicted"/>
<dbReference type="PANTHER" id="PTHR33542:SF5">
    <property type="entry name" value="FERROCHELATASE CHE1"/>
    <property type="match status" value="1"/>
</dbReference>
<dbReference type="EMBL" id="QZVT01000001">
    <property type="protein sequence ID" value="RJT82945.1"/>
    <property type="molecule type" value="Genomic_DNA"/>
</dbReference>
<evidence type="ECO:0000256" key="1">
    <source>
        <dbReference type="ARBA" id="ARBA00022723"/>
    </source>
</evidence>
<dbReference type="SUPFAM" id="SSF53800">
    <property type="entry name" value="Chelatase"/>
    <property type="match status" value="1"/>
</dbReference>
<dbReference type="InterPro" id="IPR050963">
    <property type="entry name" value="Sirohydro_Cobaltochel/CbiX"/>
</dbReference>
<dbReference type="Proteomes" id="UP000272560">
    <property type="component" value="Unassembled WGS sequence"/>
</dbReference>
<keyword evidence="1" id="KW-0479">Metal-binding</keyword>
<dbReference type="PANTHER" id="PTHR33542">
    <property type="entry name" value="SIROHYDROCHLORIN FERROCHELATASE, CHLOROPLASTIC"/>
    <property type="match status" value="1"/>
</dbReference>
<comment type="caution">
    <text evidence="3">The sequence shown here is derived from an EMBL/GenBank/DDBJ whole genome shotgun (WGS) entry which is preliminary data.</text>
</comment>
<sequence>MTEHPAPAVAPLLIACSHGTDNAQGRREIDAVRAGISALRPEIDVVEAYVDVQEPDLVDVIASLPPGRTAVIVPLLLSVGYHVKVDIARTAASRPGTVSALPLGPDPRLAQVLQQRLVEAGVADDDAVVIAAAGSSDACAAEDVAEVQAVLGELRTGLVRPGFGSKASPSVPEAVAAYRSGDRQPSVALASYLLAPGYFHDQLGKAGADVVSAPLLPNPVIAEIALSRYDDAVARAQGSSLDAAPCPRPCRALVSTCVRSGSAQTV</sequence>
<reference evidence="3 4" key="1">
    <citation type="submission" date="2018-09" db="EMBL/GenBank/DDBJ databases">
        <title>Novel species of Arthrobacter.</title>
        <authorList>
            <person name="Liu Q."/>
            <person name="Xin Y.-H."/>
        </authorList>
    </citation>
    <scope>NUCLEOTIDE SEQUENCE [LARGE SCALE GENOMIC DNA]</scope>
    <source>
        <strain evidence="3 4">Hz2</strain>
    </source>
</reference>
<keyword evidence="2" id="KW-0456">Lyase</keyword>
<evidence type="ECO:0000313" key="3">
    <source>
        <dbReference type="EMBL" id="RJT82945.1"/>
    </source>
</evidence>
<evidence type="ECO:0000256" key="2">
    <source>
        <dbReference type="ARBA" id="ARBA00023239"/>
    </source>
</evidence>
<dbReference type="InterPro" id="IPR002762">
    <property type="entry name" value="CbiX-like"/>
</dbReference>
<gene>
    <name evidence="3" type="ORF">D6T63_00315</name>
</gene>
<accession>A0A3A5M7Z2</accession>
<evidence type="ECO:0000313" key="4">
    <source>
        <dbReference type="Proteomes" id="UP000272560"/>
    </source>
</evidence>
<keyword evidence="4" id="KW-1185">Reference proteome</keyword>
<dbReference type="GO" id="GO:0016829">
    <property type="term" value="F:lyase activity"/>
    <property type="evidence" value="ECO:0007669"/>
    <property type="project" value="UniProtKB-KW"/>
</dbReference>
<name>A0A3A5M7Z2_9MICC</name>
<dbReference type="Pfam" id="PF01903">
    <property type="entry name" value="CbiX"/>
    <property type="match status" value="1"/>
</dbReference>
<organism evidence="3 4">
    <name type="scientific">Arthrobacter cheniae</name>
    <dbReference type="NCBI Taxonomy" id="1258888"/>
    <lineage>
        <taxon>Bacteria</taxon>
        <taxon>Bacillati</taxon>
        <taxon>Actinomycetota</taxon>
        <taxon>Actinomycetes</taxon>
        <taxon>Micrococcales</taxon>
        <taxon>Micrococcaceae</taxon>
        <taxon>Arthrobacter</taxon>
    </lineage>
</organism>
<dbReference type="Gene3D" id="3.40.50.1400">
    <property type="match status" value="2"/>
</dbReference>
<dbReference type="OrthoDB" id="7345302at2"/>
<dbReference type="CDD" id="cd03416">
    <property type="entry name" value="CbiX_SirB_N"/>
    <property type="match status" value="1"/>
</dbReference>
<dbReference type="GO" id="GO:0046872">
    <property type="term" value="F:metal ion binding"/>
    <property type="evidence" value="ECO:0007669"/>
    <property type="project" value="UniProtKB-KW"/>
</dbReference>
<dbReference type="RefSeq" id="WP_120147051.1">
    <property type="nucleotide sequence ID" value="NZ_QZVT01000001.1"/>
</dbReference>
<protein>
    <submittedName>
        <fullName evidence="3">Sirohydrochlorin chelatase</fullName>
    </submittedName>
</protein>
<dbReference type="AlphaFoldDB" id="A0A3A5M7Z2"/>